<sequence>MTLEMELSSVNGSEILVLKRSVTQPNSENVANLLGFPPIPTIRIDCPLDHANNNWDPNHLNNALLKGTDFATEVPLARWDHSAYYVDNDPDCWKIGKVFCFHTCLIDGIELFDAKFFRIAPAEVRGMDPLQRQILEVGYAALHNAGFTHKSLLQSLTAIYVASPLSEFQWLDTGPAEAGGCAQRSAGTGVAGSIMSNRFSFVFGMNGPSVTFDTDGSSSLVIMDAGIQALDNVRNQSTQSCLARAPESLGSRQPALHPSESLGKREH</sequence>
<dbReference type="InterPro" id="IPR020841">
    <property type="entry name" value="PKS_Beta-ketoAc_synthase_dom"/>
</dbReference>
<dbReference type="SMART" id="SM00825">
    <property type="entry name" value="PKS_KS"/>
    <property type="match status" value="1"/>
</dbReference>
<keyword evidence="2" id="KW-0597">Phosphoprotein</keyword>
<dbReference type="Proteomes" id="UP001642484">
    <property type="component" value="Unassembled WGS sequence"/>
</dbReference>
<reference evidence="5 6" key="1">
    <citation type="submission" date="2024-02" db="EMBL/GenBank/DDBJ databases">
        <authorList>
            <person name="Chen Y."/>
            <person name="Shah S."/>
            <person name="Dougan E. K."/>
            <person name="Thang M."/>
            <person name="Chan C."/>
        </authorList>
    </citation>
    <scope>NUCLEOTIDE SEQUENCE [LARGE SCALE GENOMIC DNA]</scope>
</reference>
<proteinExistence type="predicted"/>
<dbReference type="SUPFAM" id="SSF53901">
    <property type="entry name" value="Thiolase-like"/>
    <property type="match status" value="1"/>
</dbReference>
<comment type="caution">
    <text evidence="5">The sequence shown here is derived from an EMBL/GenBank/DDBJ whole genome shotgun (WGS) entry which is preliminary data.</text>
</comment>
<feature type="region of interest" description="Disordered" evidence="3">
    <location>
        <begin position="244"/>
        <end position="267"/>
    </location>
</feature>
<feature type="domain" description="Ketosynthase family 3 (KS3)" evidence="4">
    <location>
        <begin position="53"/>
        <end position="267"/>
    </location>
</feature>
<evidence type="ECO:0000256" key="2">
    <source>
        <dbReference type="ARBA" id="ARBA00022553"/>
    </source>
</evidence>
<gene>
    <name evidence="5" type="ORF">CCMP2556_LOCUS19309</name>
</gene>
<evidence type="ECO:0000259" key="4">
    <source>
        <dbReference type="SMART" id="SM00825"/>
    </source>
</evidence>
<dbReference type="InterPro" id="IPR016039">
    <property type="entry name" value="Thiolase-like"/>
</dbReference>
<dbReference type="InterPro" id="IPR050091">
    <property type="entry name" value="PKS_NRPS_Biosynth_Enz"/>
</dbReference>
<name>A0ABP0L4G9_9DINO</name>
<accession>A0ABP0L4G9</accession>
<organism evidence="5 6">
    <name type="scientific">Durusdinium trenchii</name>
    <dbReference type="NCBI Taxonomy" id="1381693"/>
    <lineage>
        <taxon>Eukaryota</taxon>
        <taxon>Sar</taxon>
        <taxon>Alveolata</taxon>
        <taxon>Dinophyceae</taxon>
        <taxon>Suessiales</taxon>
        <taxon>Symbiodiniaceae</taxon>
        <taxon>Durusdinium</taxon>
    </lineage>
</organism>
<dbReference type="Pfam" id="PF00109">
    <property type="entry name" value="ketoacyl-synt"/>
    <property type="match status" value="1"/>
</dbReference>
<dbReference type="PANTHER" id="PTHR43775">
    <property type="entry name" value="FATTY ACID SYNTHASE"/>
    <property type="match status" value="1"/>
</dbReference>
<protein>
    <recommendedName>
        <fullName evidence="4">Ketosynthase family 3 (KS3) domain-containing protein</fullName>
    </recommendedName>
</protein>
<dbReference type="InterPro" id="IPR014030">
    <property type="entry name" value="Ketoacyl_synth_N"/>
</dbReference>
<dbReference type="PANTHER" id="PTHR43775:SF37">
    <property type="entry name" value="SI:DKEY-61P9.11"/>
    <property type="match status" value="1"/>
</dbReference>
<evidence type="ECO:0000256" key="1">
    <source>
        <dbReference type="ARBA" id="ARBA00022450"/>
    </source>
</evidence>
<dbReference type="EMBL" id="CAXAMN010011112">
    <property type="protein sequence ID" value="CAK9034034.1"/>
    <property type="molecule type" value="Genomic_DNA"/>
</dbReference>
<evidence type="ECO:0000313" key="5">
    <source>
        <dbReference type="EMBL" id="CAK9034034.1"/>
    </source>
</evidence>
<evidence type="ECO:0000313" key="6">
    <source>
        <dbReference type="Proteomes" id="UP001642484"/>
    </source>
</evidence>
<keyword evidence="6" id="KW-1185">Reference proteome</keyword>
<keyword evidence="1" id="KW-0596">Phosphopantetheine</keyword>
<dbReference type="Gene3D" id="3.40.47.10">
    <property type="match status" value="1"/>
</dbReference>
<evidence type="ECO:0000256" key="3">
    <source>
        <dbReference type="SAM" id="MobiDB-lite"/>
    </source>
</evidence>